<accession>A0AAW2VDY0</accession>
<reference evidence="3" key="1">
    <citation type="submission" date="2020-06" db="EMBL/GenBank/DDBJ databases">
        <authorList>
            <person name="Li T."/>
            <person name="Hu X."/>
            <person name="Zhang T."/>
            <person name="Song X."/>
            <person name="Zhang H."/>
            <person name="Dai N."/>
            <person name="Sheng W."/>
            <person name="Hou X."/>
            <person name="Wei L."/>
        </authorList>
    </citation>
    <scope>NUCLEOTIDE SEQUENCE</scope>
    <source>
        <strain evidence="3">KEN1</strain>
        <tissue evidence="3">Leaf</tissue>
    </source>
</reference>
<sequence>MAKGYTQRPRVDFERTYSPVAMAKSIRILLAMAAWYDYEIWQMDVKTAFLNGFVEEEIFMDQPEGFTTVGEEQKVCRLQRSIYGLKQASRSWNTRFDEVIQGYDFIKNDCDPCIYKKISGSSVAYLVLYVDDILLIENDVKMLREIKAWLSTQVSMKDMGEASYILGIKIYRDRSRRMLGLTQSSYIEKSPKTDEELKRMSDISYALAVGSIQYDVQCTRPDVAYALSVTSRYQACAGEAHWSVVKSILKYLKRTKDMFLIYGGGELILEGYSDANFQSDDDDAKSQSDFVFKLNASKAAKEAVWMKNYIQELGVVPSIAEPVVIFYDNNGAIAQAKESRSHHRSKHILRCYHLLREMVSRGDCRMDRVSSAENTANPLTKPMSQIPNVKRSSG</sequence>
<gene>
    <name evidence="3" type="ORF">Slati_2917100</name>
</gene>
<feature type="compositionally biased region" description="Polar residues" evidence="1">
    <location>
        <begin position="371"/>
        <end position="394"/>
    </location>
</feature>
<dbReference type="EMBL" id="JACGWN010000010">
    <property type="protein sequence ID" value="KAL0427423.1"/>
    <property type="molecule type" value="Genomic_DNA"/>
</dbReference>
<proteinExistence type="predicted"/>
<organism evidence="3">
    <name type="scientific">Sesamum latifolium</name>
    <dbReference type="NCBI Taxonomy" id="2727402"/>
    <lineage>
        <taxon>Eukaryota</taxon>
        <taxon>Viridiplantae</taxon>
        <taxon>Streptophyta</taxon>
        <taxon>Embryophyta</taxon>
        <taxon>Tracheophyta</taxon>
        <taxon>Spermatophyta</taxon>
        <taxon>Magnoliopsida</taxon>
        <taxon>eudicotyledons</taxon>
        <taxon>Gunneridae</taxon>
        <taxon>Pentapetalae</taxon>
        <taxon>asterids</taxon>
        <taxon>lamiids</taxon>
        <taxon>Lamiales</taxon>
        <taxon>Pedaliaceae</taxon>
        <taxon>Sesamum</taxon>
    </lineage>
</organism>
<dbReference type="InterPro" id="IPR043502">
    <property type="entry name" value="DNA/RNA_pol_sf"/>
</dbReference>
<dbReference type="SUPFAM" id="SSF56672">
    <property type="entry name" value="DNA/RNA polymerases"/>
    <property type="match status" value="1"/>
</dbReference>
<evidence type="ECO:0000256" key="1">
    <source>
        <dbReference type="SAM" id="MobiDB-lite"/>
    </source>
</evidence>
<reference evidence="3" key="2">
    <citation type="journal article" date="2024" name="Plant">
        <title>Genomic evolution and insights into agronomic trait innovations of Sesamum species.</title>
        <authorList>
            <person name="Miao H."/>
            <person name="Wang L."/>
            <person name="Qu L."/>
            <person name="Liu H."/>
            <person name="Sun Y."/>
            <person name="Le M."/>
            <person name="Wang Q."/>
            <person name="Wei S."/>
            <person name="Zheng Y."/>
            <person name="Lin W."/>
            <person name="Duan Y."/>
            <person name="Cao H."/>
            <person name="Xiong S."/>
            <person name="Wang X."/>
            <person name="Wei L."/>
            <person name="Li C."/>
            <person name="Ma Q."/>
            <person name="Ju M."/>
            <person name="Zhao R."/>
            <person name="Li G."/>
            <person name="Mu C."/>
            <person name="Tian Q."/>
            <person name="Mei H."/>
            <person name="Zhang T."/>
            <person name="Gao T."/>
            <person name="Zhang H."/>
        </authorList>
    </citation>
    <scope>NUCLEOTIDE SEQUENCE</scope>
    <source>
        <strain evidence="3">KEN1</strain>
    </source>
</reference>
<feature type="region of interest" description="Disordered" evidence="1">
    <location>
        <begin position="369"/>
        <end position="394"/>
    </location>
</feature>
<name>A0AAW2VDY0_9LAMI</name>
<dbReference type="CDD" id="cd09272">
    <property type="entry name" value="RNase_HI_RT_Ty1"/>
    <property type="match status" value="1"/>
</dbReference>
<dbReference type="InterPro" id="IPR013103">
    <property type="entry name" value="RVT_2"/>
</dbReference>
<feature type="domain" description="Reverse transcriptase Ty1/copia-type" evidence="2">
    <location>
        <begin position="2"/>
        <end position="189"/>
    </location>
</feature>
<dbReference type="Pfam" id="PF07727">
    <property type="entry name" value="RVT_2"/>
    <property type="match status" value="1"/>
</dbReference>
<protein>
    <submittedName>
        <fullName evidence="3">Retrovirus-related Pol polyprotein from transposon RE2</fullName>
    </submittedName>
</protein>
<evidence type="ECO:0000259" key="2">
    <source>
        <dbReference type="Pfam" id="PF07727"/>
    </source>
</evidence>
<dbReference type="PANTHER" id="PTHR11439">
    <property type="entry name" value="GAG-POL-RELATED RETROTRANSPOSON"/>
    <property type="match status" value="1"/>
</dbReference>
<comment type="caution">
    <text evidence="3">The sequence shown here is derived from an EMBL/GenBank/DDBJ whole genome shotgun (WGS) entry which is preliminary data.</text>
</comment>
<dbReference type="AlphaFoldDB" id="A0AAW2VDY0"/>
<dbReference type="PANTHER" id="PTHR11439:SF496">
    <property type="entry name" value="RNA-DIRECTED DNA POLYMERASE"/>
    <property type="match status" value="1"/>
</dbReference>
<evidence type="ECO:0000313" key="3">
    <source>
        <dbReference type="EMBL" id="KAL0427423.1"/>
    </source>
</evidence>